<keyword evidence="2" id="KW-1185">Reference proteome</keyword>
<proteinExistence type="predicted"/>
<dbReference type="AlphaFoldDB" id="A0A8J3AHB2"/>
<name>A0A8J3AHB2_9BIFI</name>
<sequence>MTERELRYKTRHHQTYDTYTYCRELIKGHVSNEYFAFLTLPSLNYDFGLFFYEALAVIIKHDDLDLLAPEQMRRILHWMRVSCLNIDGEIDGEISDVTKLYQKSTGEKCNSIFC</sequence>
<dbReference type="RefSeq" id="WP_188354474.1">
    <property type="nucleotide sequence ID" value="NZ_BMDH01000001.1"/>
</dbReference>
<evidence type="ECO:0000313" key="1">
    <source>
        <dbReference type="EMBL" id="GGI12834.1"/>
    </source>
</evidence>
<gene>
    <name evidence="1" type="ORF">GCM10007377_02940</name>
</gene>
<accession>A0A8J3AHB2</accession>
<organism evidence="1 2">
    <name type="scientific">Galliscardovia ingluviei</name>
    <dbReference type="NCBI Taxonomy" id="1769422"/>
    <lineage>
        <taxon>Bacteria</taxon>
        <taxon>Bacillati</taxon>
        <taxon>Actinomycetota</taxon>
        <taxon>Actinomycetes</taxon>
        <taxon>Bifidobacteriales</taxon>
        <taxon>Bifidobacteriaceae</taxon>
        <taxon>Galliscardovia</taxon>
    </lineage>
</organism>
<comment type="caution">
    <text evidence="1">The sequence shown here is derived from an EMBL/GenBank/DDBJ whole genome shotgun (WGS) entry which is preliminary data.</text>
</comment>
<reference evidence="1" key="2">
    <citation type="submission" date="2020-09" db="EMBL/GenBank/DDBJ databases">
        <authorList>
            <person name="Sun Q."/>
            <person name="Sedlacek I."/>
        </authorList>
    </citation>
    <scope>NUCLEOTIDE SEQUENCE</scope>
    <source>
        <strain evidence="1">CCM 8606</strain>
    </source>
</reference>
<dbReference type="Proteomes" id="UP000619536">
    <property type="component" value="Unassembled WGS sequence"/>
</dbReference>
<evidence type="ECO:0000313" key="2">
    <source>
        <dbReference type="Proteomes" id="UP000619536"/>
    </source>
</evidence>
<protein>
    <submittedName>
        <fullName evidence="1">Uncharacterized protein</fullName>
    </submittedName>
</protein>
<reference evidence="1" key="1">
    <citation type="journal article" date="2014" name="Int. J. Syst. Evol. Microbiol.">
        <title>Complete genome sequence of Corynebacterium casei LMG S-19264T (=DSM 44701T), isolated from a smear-ripened cheese.</title>
        <authorList>
            <consortium name="US DOE Joint Genome Institute (JGI-PGF)"/>
            <person name="Walter F."/>
            <person name="Albersmeier A."/>
            <person name="Kalinowski J."/>
            <person name="Ruckert C."/>
        </authorList>
    </citation>
    <scope>NUCLEOTIDE SEQUENCE</scope>
    <source>
        <strain evidence="1">CCM 8606</strain>
    </source>
</reference>
<dbReference type="EMBL" id="BMDH01000001">
    <property type="protein sequence ID" value="GGI12834.1"/>
    <property type="molecule type" value="Genomic_DNA"/>
</dbReference>